<feature type="transmembrane region" description="Helical" evidence="5">
    <location>
        <begin position="289"/>
        <end position="310"/>
    </location>
</feature>
<proteinExistence type="predicted"/>
<evidence type="ECO:0000313" key="8">
    <source>
        <dbReference type="Proteomes" id="UP001365542"/>
    </source>
</evidence>
<evidence type="ECO:0000256" key="4">
    <source>
        <dbReference type="SAM" id="MobiDB-lite"/>
    </source>
</evidence>
<feature type="repeat" description="ANK" evidence="3">
    <location>
        <begin position="1185"/>
        <end position="1217"/>
    </location>
</feature>
<dbReference type="InterPro" id="IPR036770">
    <property type="entry name" value="Ankyrin_rpt-contain_sf"/>
</dbReference>
<keyword evidence="5" id="KW-0472">Membrane</keyword>
<dbReference type="SUPFAM" id="SSF48403">
    <property type="entry name" value="Ankyrin repeat"/>
    <property type="match status" value="1"/>
</dbReference>
<evidence type="ECO:0000256" key="3">
    <source>
        <dbReference type="PROSITE-ProRule" id="PRU00023"/>
    </source>
</evidence>
<dbReference type="PROSITE" id="PS50088">
    <property type="entry name" value="ANK_REPEAT"/>
    <property type="match status" value="3"/>
</dbReference>
<feature type="repeat" description="ANK" evidence="3">
    <location>
        <begin position="1152"/>
        <end position="1184"/>
    </location>
</feature>
<feature type="transmembrane region" description="Helical" evidence="5">
    <location>
        <begin position="58"/>
        <end position="77"/>
    </location>
</feature>
<keyword evidence="2 3" id="KW-0040">ANK repeat</keyword>
<dbReference type="PROSITE" id="PS50297">
    <property type="entry name" value="ANK_REP_REGION"/>
    <property type="match status" value="3"/>
</dbReference>
<feature type="transmembrane region" description="Helical" evidence="5">
    <location>
        <begin position="248"/>
        <end position="269"/>
    </location>
</feature>
<keyword evidence="5" id="KW-0812">Transmembrane</keyword>
<comment type="caution">
    <text evidence="7">The sequence shown here is derived from an EMBL/GenBank/DDBJ whole genome shotgun (WGS) entry which is preliminary data.</text>
</comment>
<dbReference type="PANTHER" id="PTHR24198:SF165">
    <property type="entry name" value="ANKYRIN REPEAT-CONTAINING PROTEIN-RELATED"/>
    <property type="match status" value="1"/>
</dbReference>
<gene>
    <name evidence="7" type="ORF">TWF694_003337</name>
</gene>
<keyword evidence="6" id="KW-0732">Signal</keyword>
<feature type="repeat" description="ANK" evidence="3">
    <location>
        <begin position="1223"/>
        <end position="1255"/>
    </location>
</feature>
<dbReference type="PANTHER" id="PTHR24198">
    <property type="entry name" value="ANKYRIN REPEAT AND PROTEIN KINASE DOMAIN-CONTAINING PROTEIN"/>
    <property type="match status" value="1"/>
</dbReference>
<name>A0AAV9X172_9PEZI</name>
<protein>
    <recommendedName>
        <fullName evidence="9">Ankyrin repeat protein</fullName>
    </recommendedName>
</protein>
<dbReference type="InterPro" id="IPR002110">
    <property type="entry name" value="Ankyrin_rpt"/>
</dbReference>
<dbReference type="Proteomes" id="UP001365542">
    <property type="component" value="Unassembled WGS sequence"/>
</dbReference>
<accession>A0AAV9X172</accession>
<feature type="transmembrane region" description="Helical" evidence="5">
    <location>
        <begin position="377"/>
        <end position="396"/>
    </location>
</feature>
<feature type="signal peptide" evidence="6">
    <location>
        <begin position="1"/>
        <end position="17"/>
    </location>
</feature>
<dbReference type="Gene3D" id="1.25.40.20">
    <property type="entry name" value="Ankyrin repeat-containing domain"/>
    <property type="match status" value="2"/>
</dbReference>
<keyword evidence="8" id="KW-1185">Reference proteome</keyword>
<evidence type="ECO:0000256" key="2">
    <source>
        <dbReference type="ARBA" id="ARBA00023043"/>
    </source>
</evidence>
<feature type="region of interest" description="Disordered" evidence="4">
    <location>
        <begin position="177"/>
        <end position="214"/>
    </location>
</feature>
<evidence type="ECO:0000256" key="5">
    <source>
        <dbReference type="SAM" id="Phobius"/>
    </source>
</evidence>
<dbReference type="SMART" id="SM00248">
    <property type="entry name" value="ANK"/>
    <property type="match status" value="6"/>
</dbReference>
<dbReference type="EMBL" id="JAVHJO010000012">
    <property type="protein sequence ID" value="KAK6532177.1"/>
    <property type="molecule type" value="Genomic_DNA"/>
</dbReference>
<keyword evidence="5" id="KW-1133">Transmembrane helix</keyword>
<evidence type="ECO:0000256" key="1">
    <source>
        <dbReference type="ARBA" id="ARBA00022737"/>
    </source>
</evidence>
<evidence type="ECO:0000256" key="6">
    <source>
        <dbReference type="SAM" id="SignalP"/>
    </source>
</evidence>
<reference evidence="7 8" key="1">
    <citation type="submission" date="2019-10" db="EMBL/GenBank/DDBJ databases">
        <authorList>
            <person name="Palmer J.M."/>
        </authorList>
    </citation>
    <scope>NUCLEOTIDE SEQUENCE [LARGE SCALE GENOMIC DNA]</scope>
    <source>
        <strain evidence="7 8">TWF694</strain>
    </source>
</reference>
<feature type="chain" id="PRO_5043720977" description="Ankyrin repeat protein" evidence="6">
    <location>
        <begin position="18"/>
        <end position="1315"/>
    </location>
</feature>
<sequence>MITYLIALLGLSIPVFGASSWDDFANNFATDLAPIVALFGEQVTKQYLSESTTILDSLTFALAPLGILTAIVSVIRVRGNARVKAFIGRAQEAHGVAEAELCSSTSRDVCELWSNGGISRIFGRPKIIEFFHSSIADFYPQFLSQHKTEGVLYPTCGIKTAKSFLCPEEFSSKNERSSTRQATWEEVPNRNRRSSNPLTMKLDNVEDDSNNSELSGSSHFEALAEVMRFAPHPNLSLNIGIRPVPSGLLWLVFVFGALLQSSFFGYALWATYYAPYLWDNAKPPQSWAFPLVAVGTGLLVIGMGLCAILIDRCTHERRFRELGSSGEKHSLKQPKTTIFWLQPGNQYVGDQVFDAFAYWEHKKTYVTSWKVDKPPQLLSTLAIWPALGFTSMGFVFQFVGLRGLHGSVALYQLVSTLIMALIRAAIRSKRIDEEKNLLKGRRDVEGHELDWLALQIDRIFEHNREIQNDPDGLWYIVDLEPSYNPENSLKCGYKASEVDTLNWQDITGFVPKENIVSDSDVIRRIRTNEILCAESAVRWIELYERDLVSPHPNKAAKVLRYRSRLAELTHTQTLEEANPWDTQVRKMADKLGTAIEAAVTYIFSSGMKISRDWRNAQALVVSSTVACCAYQSKTLDLKCYPICLLLYRNNGRWVINKHELESVLGLWQWSLKAAKNSYRMFNKKAFLVTETSKKESLMATMSYWIARRDHISVDYYSSPFPASESRSVLSVPALSFAKDKSADEILLLATTTASQLQLLAQDIFTLFTSKLMGIIEPLEDVGLRSRNSQEGAIYGTNLKDSPFLGLTEPNIEALCERFIVAGLGTREDAMMSIIPSLLQKQKLPFQDETVRRLVRTAQLQRRNGDFQKCESTLAGLLQLQTPSVEKSIVRSFGELYRFAIRSYRQADRELARRVKTKIANMLCHTEEAKHMRQIYGTVAQYIQDPNHASPIIIDTKNDKTWKELADELYDHDHDHEVRPFGLLLTAKYDVSRAHLSLISDIIMWAIKNNCPELIEDLWESARSQARKLWNGSTPQNEDRGHFRLYAHQTKDSTPLIWAIKNKCDLETFQSILDWPDADIERPDSDGATALLIAAEGNLVGQVRALLEAEVNTGARDQRDNYDALEIAAANGHKTIIDLLLPKRDAKSDDRGPENSALHAAAAGGQDVMVDWLLDKGADVNSLGRKYGTALQGAAVKGCYEVAKMLISKGANVNATIDDPQDGQYRDALQAAVAMGEDDIVRLLLDSGAEISAGTRRIAREGGEENIISLLGQIPCDNCQKLGLLSCDTTRGDPKTKCQLFNRWSQPVLRPIHRHN</sequence>
<evidence type="ECO:0008006" key="9">
    <source>
        <dbReference type="Google" id="ProtNLM"/>
    </source>
</evidence>
<organism evidence="7 8">
    <name type="scientific">Orbilia ellipsospora</name>
    <dbReference type="NCBI Taxonomy" id="2528407"/>
    <lineage>
        <taxon>Eukaryota</taxon>
        <taxon>Fungi</taxon>
        <taxon>Dikarya</taxon>
        <taxon>Ascomycota</taxon>
        <taxon>Pezizomycotina</taxon>
        <taxon>Orbiliomycetes</taxon>
        <taxon>Orbiliales</taxon>
        <taxon>Orbiliaceae</taxon>
        <taxon>Orbilia</taxon>
    </lineage>
</organism>
<dbReference type="Pfam" id="PF12796">
    <property type="entry name" value="Ank_2"/>
    <property type="match status" value="1"/>
</dbReference>
<evidence type="ECO:0000313" key="7">
    <source>
        <dbReference type="EMBL" id="KAK6532177.1"/>
    </source>
</evidence>
<keyword evidence="1" id="KW-0677">Repeat</keyword>